<dbReference type="SMART" id="SM01008">
    <property type="entry name" value="Ald_Xan_dh_C"/>
    <property type="match status" value="1"/>
</dbReference>
<keyword evidence="1" id="KW-0500">Molybdenum</keyword>
<reference evidence="4 5" key="1">
    <citation type="submission" date="2020-07" db="EMBL/GenBank/DDBJ databases">
        <title>Genomic Encyclopedia of Type Strains, Phase IV (KMG-IV): sequencing the most valuable type-strain genomes for metagenomic binning, comparative biology and taxonomic classification.</title>
        <authorList>
            <person name="Goeker M."/>
        </authorList>
    </citation>
    <scope>NUCLEOTIDE SEQUENCE [LARGE SCALE GENOMIC DNA]</scope>
    <source>
        <strain evidence="4 5">DSM 29043</strain>
    </source>
</reference>
<evidence type="ECO:0000256" key="2">
    <source>
        <dbReference type="ARBA" id="ARBA00023002"/>
    </source>
</evidence>
<dbReference type="InterPro" id="IPR000674">
    <property type="entry name" value="Ald_Oxase/Xan_DH_a/b"/>
</dbReference>
<dbReference type="EMBL" id="JACBZF010000001">
    <property type="protein sequence ID" value="NYH94172.1"/>
    <property type="molecule type" value="Genomic_DNA"/>
</dbReference>
<dbReference type="Pfam" id="PF02738">
    <property type="entry name" value="MoCoBD_1"/>
    <property type="match status" value="1"/>
</dbReference>
<dbReference type="AlphaFoldDB" id="A0A7Y9XTK8"/>
<evidence type="ECO:0000313" key="4">
    <source>
        <dbReference type="EMBL" id="NYH94172.1"/>
    </source>
</evidence>
<dbReference type="GO" id="GO:0005506">
    <property type="term" value="F:iron ion binding"/>
    <property type="evidence" value="ECO:0007669"/>
    <property type="project" value="InterPro"/>
</dbReference>
<keyword evidence="5" id="KW-1185">Reference proteome</keyword>
<sequence>MADPTPPVPEPGTNMGKALPRYEARAKVTGAPLYADDMPLPNPATALFVTSGIAKGSITSIDTSEAAGLPGVLKVYTHENAPSRQDLRHFMKGGYVADSVMPLAGPNIVNDGEIVAVVVAEDLATARDAAHRLKISYQAEQPATTFGSAGAEEKQITAGKHDVGDFDAAYGSAPVTLDVEYETPTMHHNPMELFSTAAAWDGDNLVIHEPSQFVWQLKNGAAETLGVDAAKVEVKNPFVGGAFGSKGIMTQRTGLIAAIARDLRRPVKNVVMRDQGYTLATYRAETRHRIRMGAESNGKLVALSHEGSEVTSRQDDYFVAGTTATAEMYACPNIRTGVSLVKADRNTPGFMRSPPETPYMYALESAMDEMAEKLGIDPVEFRRINDTQTSPTTGAPYTSRSLMECYDEAASSFGWSKRNPQPMSMAQDDWLIGYGCATACYPTNMMPATARIVLTPEGRAEVLIAAHDVGTGAYTVMQQIAADELGIDPAAITVRMGDTTLPPGPVSGGSMTTASAGSAVKAACEKVRQRFGGTVPAVDDMSAAFRKLGSNRIEEYAEWAPPGSGEDAIKALYKGKFGGGGGDEPKPLMYAFGAEFVEVRVHRLTREIRVPRMTGAFAAGRIVNPRTARSQYLGGMIWGLGQALLEKTELDLLRARYINDNIAEYLVAVNADVPEVDIIMVPEVDNQVNSLGVKGIGEVSNVGTAAAIANAVYHATGRRIRELPVTMDKLL</sequence>
<dbReference type="SUPFAM" id="SSF54665">
    <property type="entry name" value="CO dehydrogenase molybdoprotein N-domain-like"/>
    <property type="match status" value="1"/>
</dbReference>
<dbReference type="PANTHER" id="PTHR11908:SF132">
    <property type="entry name" value="ALDEHYDE OXIDASE 1-RELATED"/>
    <property type="match status" value="1"/>
</dbReference>
<accession>A0A7Y9XTK8</accession>
<dbReference type="PANTHER" id="PTHR11908">
    <property type="entry name" value="XANTHINE DEHYDROGENASE"/>
    <property type="match status" value="1"/>
</dbReference>
<dbReference type="GO" id="GO:0004854">
    <property type="term" value="F:xanthine dehydrogenase activity"/>
    <property type="evidence" value="ECO:0007669"/>
    <property type="project" value="UniProtKB-EC"/>
</dbReference>
<proteinExistence type="predicted"/>
<evidence type="ECO:0000259" key="3">
    <source>
        <dbReference type="SMART" id="SM01008"/>
    </source>
</evidence>
<dbReference type="EC" id="1.17.1.4" evidence="4"/>
<dbReference type="InterPro" id="IPR037165">
    <property type="entry name" value="AldOxase/xan_DH_Mopterin-bd_sf"/>
</dbReference>
<dbReference type="InterPro" id="IPR036856">
    <property type="entry name" value="Ald_Oxase/Xan_DH_a/b_sf"/>
</dbReference>
<evidence type="ECO:0000313" key="5">
    <source>
        <dbReference type="Proteomes" id="UP000522081"/>
    </source>
</evidence>
<keyword evidence="2 4" id="KW-0560">Oxidoreductase</keyword>
<feature type="domain" description="Aldehyde oxidase/xanthine dehydrogenase a/b hammerhead" evidence="3">
    <location>
        <begin position="29"/>
        <end position="141"/>
    </location>
</feature>
<dbReference type="Gene3D" id="3.90.1170.50">
    <property type="entry name" value="Aldehyde oxidase/xanthine dehydrogenase, a/b hammerhead"/>
    <property type="match status" value="1"/>
</dbReference>
<organism evidence="4 5">
    <name type="scientific">Novosphingobium marinum</name>
    <dbReference type="NCBI Taxonomy" id="1514948"/>
    <lineage>
        <taxon>Bacteria</taxon>
        <taxon>Pseudomonadati</taxon>
        <taxon>Pseudomonadota</taxon>
        <taxon>Alphaproteobacteria</taxon>
        <taxon>Sphingomonadales</taxon>
        <taxon>Sphingomonadaceae</taxon>
        <taxon>Novosphingobium</taxon>
    </lineage>
</organism>
<evidence type="ECO:0000256" key="1">
    <source>
        <dbReference type="ARBA" id="ARBA00022505"/>
    </source>
</evidence>
<dbReference type="Pfam" id="PF01315">
    <property type="entry name" value="Ald_Xan_dh_C"/>
    <property type="match status" value="1"/>
</dbReference>
<dbReference type="InterPro" id="IPR016208">
    <property type="entry name" value="Ald_Oxase/xanthine_DH-like"/>
</dbReference>
<comment type="caution">
    <text evidence="4">The sequence shown here is derived from an EMBL/GenBank/DDBJ whole genome shotgun (WGS) entry which is preliminary data.</text>
</comment>
<dbReference type="SUPFAM" id="SSF56003">
    <property type="entry name" value="Molybdenum cofactor-binding domain"/>
    <property type="match status" value="1"/>
</dbReference>
<dbReference type="InterPro" id="IPR046867">
    <property type="entry name" value="AldOxase/xan_DH_MoCoBD2"/>
</dbReference>
<name>A0A7Y9XTK8_9SPHN</name>
<dbReference type="Gene3D" id="3.30.365.10">
    <property type="entry name" value="Aldehyde oxidase/xanthine dehydrogenase, molybdopterin binding domain"/>
    <property type="match status" value="4"/>
</dbReference>
<dbReference type="InterPro" id="IPR008274">
    <property type="entry name" value="AldOxase/xan_DH_MoCoBD1"/>
</dbReference>
<protein>
    <submittedName>
        <fullName evidence="4">Xanthine dehydrogenase YagR molybdenum-binding subunit</fullName>
        <ecNumber evidence="4">1.17.1.4</ecNumber>
    </submittedName>
</protein>
<dbReference type="Pfam" id="PF20256">
    <property type="entry name" value="MoCoBD_2"/>
    <property type="match status" value="1"/>
</dbReference>
<dbReference type="RefSeq" id="WP_218845091.1">
    <property type="nucleotide sequence ID" value="NZ_BMGF01000001.1"/>
</dbReference>
<dbReference type="Proteomes" id="UP000522081">
    <property type="component" value="Unassembled WGS sequence"/>
</dbReference>
<gene>
    <name evidence="4" type="ORF">FHS75_000477</name>
</gene>